<reference evidence="7" key="2">
    <citation type="submission" date="2020-11" db="EMBL/GenBank/DDBJ databases">
        <title>Whole genome sequencing of Colletotrichum sp.</title>
        <authorList>
            <person name="Li H."/>
        </authorList>
    </citation>
    <scope>NUCLEOTIDE SEQUENCE</scope>
    <source>
        <strain evidence="7">CkLH20</strain>
    </source>
</reference>
<dbReference type="PANTHER" id="PTHR11802:SF432">
    <property type="entry name" value="Y, PUTATIVE-RELATED"/>
    <property type="match status" value="1"/>
</dbReference>
<dbReference type="Pfam" id="PF00450">
    <property type="entry name" value="Peptidase_S10"/>
    <property type="match status" value="1"/>
</dbReference>
<evidence type="ECO:0008006" key="9">
    <source>
        <dbReference type="Google" id="ProtNLM"/>
    </source>
</evidence>
<evidence type="ECO:0000256" key="2">
    <source>
        <dbReference type="ARBA" id="ARBA00022645"/>
    </source>
</evidence>
<gene>
    <name evidence="7" type="ORF">CkaCkLH20_11905</name>
</gene>
<keyword evidence="2" id="KW-0121">Carboxypeptidase</keyword>
<evidence type="ECO:0000256" key="4">
    <source>
        <dbReference type="ARBA" id="ARBA00022801"/>
    </source>
</evidence>
<keyword evidence="5" id="KW-0325">Glycoprotein</keyword>
<keyword evidence="8" id="KW-1185">Reference proteome</keyword>
<dbReference type="Proteomes" id="UP000781932">
    <property type="component" value="Unassembled WGS sequence"/>
</dbReference>
<dbReference type="OrthoDB" id="443318at2759"/>
<dbReference type="GO" id="GO:0000324">
    <property type="term" value="C:fungal-type vacuole"/>
    <property type="evidence" value="ECO:0007669"/>
    <property type="project" value="TreeGrafter"/>
</dbReference>
<reference evidence="7" key="1">
    <citation type="submission" date="2020-03" db="EMBL/GenBank/DDBJ databases">
        <authorList>
            <person name="He L."/>
        </authorList>
    </citation>
    <scope>NUCLEOTIDE SEQUENCE</scope>
    <source>
        <strain evidence="7">CkLH20</strain>
    </source>
</reference>
<evidence type="ECO:0000313" key="7">
    <source>
        <dbReference type="EMBL" id="KAF9870599.1"/>
    </source>
</evidence>
<protein>
    <recommendedName>
        <fullName evidence="9">Carboxypeptidase Y-like protein A</fullName>
    </recommendedName>
</protein>
<sequence>MSHLAALLIALQILPSAAASTFCDAGSSHWAGTVEIGSKSRDMFFMYFESRSVPAMDPLIFWLNGVRGPGASSMTGVFYEIGPCLVNSEGNATTKNPLSWTNFANLVFIDQPMGVGFSRPDEPALWANNLAEATVDFDKFLDGFFELFPGLDDAERDIHMAGESFAGHYIPHFTSRTRRNFSSIVLVDPYIDLAESALGIYDHCCVGENPHPGLNKTACKAVEKRLDVCKTQGDVCRSTYDVSLCEKAEDSCFWAIMEWFDNGPEGHPTHNPFDDRLICDNPERLGMCGGMGTEEVTRFLNQTAVKQALGQPNVSFSEINYAFNAIWTGQPEMNLPSTREISHLLDIKNTPIIVLNGNNDIIGNTEGMIKILDSLPWGSHDEYEKQSLSPWWYEDSRGHQRRGGEFKQFEKLAVVTVDEAGHMNMADQRRGTSAIIKRWLSKASLGRNEKKGSSGRSGSE</sequence>
<keyword evidence="4" id="KW-0378">Hydrolase</keyword>
<dbReference type="AlphaFoldDB" id="A0A9P6LD28"/>
<dbReference type="GO" id="GO:0004185">
    <property type="term" value="F:serine-type carboxypeptidase activity"/>
    <property type="evidence" value="ECO:0007669"/>
    <property type="project" value="InterPro"/>
</dbReference>
<organism evidence="7 8">
    <name type="scientific">Colletotrichum karsti</name>
    <dbReference type="NCBI Taxonomy" id="1095194"/>
    <lineage>
        <taxon>Eukaryota</taxon>
        <taxon>Fungi</taxon>
        <taxon>Dikarya</taxon>
        <taxon>Ascomycota</taxon>
        <taxon>Pezizomycotina</taxon>
        <taxon>Sordariomycetes</taxon>
        <taxon>Hypocreomycetidae</taxon>
        <taxon>Glomerellales</taxon>
        <taxon>Glomerellaceae</taxon>
        <taxon>Colletotrichum</taxon>
        <taxon>Colletotrichum boninense species complex</taxon>
    </lineage>
</organism>
<comment type="caution">
    <text evidence="7">The sequence shown here is derived from an EMBL/GenBank/DDBJ whole genome shotgun (WGS) entry which is preliminary data.</text>
</comment>
<feature type="signal peptide" evidence="6">
    <location>
        <begin position="1"/>
        <end position="19"/>
    </location>
</feature>
<evidence type="ECO:0000256" key="6">
    <source>
        <dbReference type="SAM" id="SignalP"/>
    </source>
</evidence>
<dbReference type="SUPFAM" id="SSF53474">
    <property type="entry name" value="alpha/beta-Hydrolases"/>
    <property type="match status" value="1"/>
</dbReference>
<dbReference type="InterPro" id="IPR029058">
    <property type="entry name" value="AB_hydrolase_fold"/>
</dbReference>
<evidence type="ECO:0000256" key="1">
    <source>
        <dbReference type="ARBA" id="ARBA00009431"/>
    </source>
</evidence>
<keyword evidence="3" id="KW-0645">Protease</keyword>
<dbReference type="GeneID" id="62167693"/>
<evidence type="ECO:0000256" key="5">
    <source>
        <dbReference type="ARBA" id="ARBA00023180"/>
    </source>
</evidence>
<dbReference type="InterPro" id="IPR001563">
    <property type="entry name" value="Peptidase_S10"/>
</dbReference>
<dbReference type="Gene3D" id="1.10.287.410">
    <property type="match status" value="1"/>
</dbReference>
<dbReference type="GO" id="GO:0006508">
    <property type="term" value="P:proteolysis"/>
    <property type="evidence" value="ECO:0007669"/>
    <property type="project" value="UniProtKB-KW"/>
</dbReference>
<evidence type="ECO:0000256" key="3">
    <source>
        <dbReference type="ARBA" id="ARBA00022670"/>
    </source>
</evidence>
<feature type="chain" id="PRO_5040138021" description="Carboxypeptidase Y-like protein A" evidence="6">
    <location>
        <begin position="20"/>
        <end position="460"/>
    </location>
</feature>
<dbReference type="Gene3D" id="3.40.50.1820">
    <property type="entry name" value="alpha/beta hydrolase"/>
    <property type="match status" value="1"/>
</dbReference>
<comment type="similarity">
    <text evidence="1">Belongs to the peptidase S10 family.</text>
</comment>
<dbReference type="RefSeq" id="XP_038740060.1">
    <property type="nucleotide sequence ID" value="XM_038894619.1"/>
</dbReference>
<dbReference type="EMBL" id="JAATWM020000052">
    <property type="protein sequence ID" value="KAF9870599.1"/>
    <property type="molecule type" value="Genomic_DNA"/>
</dbReference>
<evidence type="ECO:0000313" key="8">
    <source>
        <dbReference type="Proteomes" id="UP000781932"/>
    </source>
</evidence>
<proteinExistence type="inferred from homology"/>
<dbReference type="PRINTS" id="PR00724">
    <property type="entry name" value="CRBOXYPTASEC"/>
</dbReference>
<accession>A0A9P6LD28</accession>
<keyword evidence="6" id="KW-0732">Signal</keyword>
<dbReference type="PANTHER" id="PTHR11802">
    <property type="entry name" value="SERINE PROTEASE FAMILY S10 SERINE CARBOXYPEPTIDASE"/>
    <property type="match status" value="1"/>
</dbReference>
<name>A0A9P6LD28_9PEZI</name>